<dbReference type="EMBL" id="QFFI01000006">
    <property type="protein sequence ID" value="PWG64324.1"/>
    <property type="molecule type" value="Genomic_DNA"/>
</dbReference>
<keyword evidence="2" id="KW-0456">Lyase</keyword>
<keyword evidence="5" id="KW-0315">Glutamine amidotransferase</keyword>
<feature type="domain" description="DJ-1/PfpI" evidence="4">
    <location>
        <begin position="30"/>
        <end position="223"/>
    </location>
</feature>
<dbReference type="AlphaFoldDB" id="A0A2U2N5R1"/>
<dbReference type="SUPFAM" id="SSF52317">
    <property type="entry name" value="Class I glutamine amidotransferase-like"/>
    <property type="match status" value="1"/>
</dbReference>
<dbReference type="PANTHER" id="PTHR48094:SF11">
    <property type="entry name" value="GLUTATHIONE-INDEPENDENT GLYOXALASE HSP31-RELATED"/>
    <property type="match status" value="1"/>
</dbReference>
<evidence type="ECO:0000313" key="6">
    <source>
        <dbReference type="Proteomes" id="UP000245474"/>
    </source>
</evidence>
<evidence type="ECO:0000256" key="2">
    <source>
        <dbReference type="ARBA" id="ARBA00023239"/>
    </source>
</evidence>
<evidence type="ECO:0000256" key="3">
    <source>
        <dbReference type="ARBA" id="ARBA00038493"/>
    </source>
</evidence>
<gene>
    <name evidence="5" type="ORF">DEM34_05430</name>
</gene>
<reference evidence="5 6" key="1">
    <citation type="submission" date="2018-05" db="EMBL/GenBank/DDBJ databases">
        <title>Spiribacter halobius sp. nov., a moderately halophilic bacterium isolated from marine solar saltern.</title>
        <authorList>
            <person name="Zheng W.-S."/>
            <person name="Lu D.-C."/>
            <person name="Du Z.-J."/>
        </authorList>
    </citation>
    <scope>NUCLEOTIDE SEQUENCE [LARGE SCALE GENOMIC DNA]</scope>
    <source>
        <strain evidence="5 6">E85</strain>
    </source>
</reference>
<dbReference type="GO" id="GO:0019172">
    <property type="term" value="F:glyoxalase III activity"/>
    <property type="evidence" value="ECO:0007669"/>
    <property type="project" value="TreeGrafter"/>
</dbReference>
<dbReference type="InterPro" id="IPR002818">
    <property type="entry name" value="DJ-1/PfpI"/>
</dbReference>
<evidence type="ECO:0000313" key="5">
    <source>
        <dbReference type="EMBL" id="PWG64324.1"/>
    </source>
</evidence>
<organism evidence="5 6">
    <name type="scientific">Sediminicurvatus halobius</name>
    <dbReference type="NCBI Taxonomy" id="2182432"/>
    <lineage>
        <taxon>Bacteria</taxon>
        <taxon>Pseudomonadati</taxon>
        <taxon>Pseudomonadota</taxon>
        <taxon>Gammaproteobacteria</taxon>
        <taxon>Chromatiales</taxon>
        <taxon>Ectothiorhodospiraceae</taxon>
        <taxon>Sediminicurvatus</taxon>
    </lineage>
</organism>
<dbReference type="OrthoDB" id="9792284at2"/>
<keyword evidence="5" id="KW-0808">Transferase</keyword>
<evidence type="ECO:0000259" key="4">
    <source>
        <dbReference type="Pfam" id="PF01965"/>
    </source>
</evidence>
<dbReference type="GO" id="GO:0016740">
    <property type="term" value="F:transferase activity"/>
    <property type="evidence" value="ECO:0007669"/>
    <property type="project" value="UniProtKB-KW"/>
</dbReference>
<dbReference type="Proteomes" id="UP000245474">
    <property type="component" value="Unassembled WGS sequence"/>
</dbReference>
<dbReference type="InterPro" id="IPR050325">
    <property type="entry name" value="Prot/Nucl_acid_deglycase"/>
</dbReference>
<keyword evidence="6" id="KW-1185">Reference proteome</keyword>
<evidence type="ECO:0000256" key="1">
    <source>
        <dbReference type="ARBA" id="ARBA00023016"/>
    </source>
</evidence>
<keyword evidence="1" id="KW-0346">Stress response</keyword>
<dbReference type="GO" id="GO:0005737">
    <property type="term" value="C:cytoplasm"/>
    <property type="evidence" value="ECO:0007669"/>
    <property type="project" value="TreeGrafter"/>
</dbReference>
<dbReference type="GO" id="GO:0019243">
    <property type="term" value="P:methylglyoxal catabolic process to D-lactate via S-lactoyl-glutathione"/>
    <property type="evidence" value="ECO:0007669"/>
    <property type="project" value="TreeGrafter"/>
</dbReference>
<dbReference type="InterPro" id="IPR029062">
    <property type="entry name" value="Class_I_gatase-like"/>
</dbReference>
<comment type="caution">
    <text evidence="5">The sequence shown here is derived from an EMBL/GenBank/DDBJ whole genome shotgun (WGS) entry which is preliminary data.</text>
</comment>
<proteinExistence type="inferred from homology"/>
<dbReference type="CDD" id="cd03141">
    <property type="entry name" value="GATase1_Hsp31_like"/>
    <property type="match status" value="1"/>
</dbReference>
<accession>A0A2U2N5R1</accession>
<comment type="similarity">
    <text evidence="3">Belongs to the peptidase C56 family. HSP31-like subfamily.</text>
</comment>
<protein>
    <submittedName>
        <fullName evidence="5">Type 1 glutamine amidotransferase domain-containing protein</fullName>
    </submittedName>
</protein>
<dbReference type="RefSeq" id="WP_109677047.1">
    <property type="nucleotide sequence ID" value="NZ_CP086615.1"/>
</dbReference>
<name>A0A2U2N5R1_9GAMM</name>
<sequence>MATPKGRILFVLTSHDRLGDTGKSTGAFLSEVAHPYDVLTRAGYAVDFVSPRGGEVPFDPGSLQEPDEVSRAFWEDEAIRARLRATTTPDVLDAGDYDGVFYAGGHGTMWDFPDSEALQRVTAAVYEAGGVIGAVCHGPAGLLNVTLSDGSALVAGREVSAFTTEEEKAVELDRVVPFLLDQALQERGARHTKASPFQPHIVRDGRLVTGQNPPSATGVGEAMVAALEEAGR</sequence>
<dbReference type="Gene3D" id="3.40.50.880">
    <property type="match status" value="1"/>
</dbReference>
<dbReference type="Pfam" id="PF01965">
    <property type="entry name" value="DJ-1_PfpI"/>
    <property type="match status" value="1"/>
</dbReference>
<dbReference type="PANTHER" id="PTHR48094">
    <property type="entry name" value="PROTEIN/NUCLEIC ACID DEGLYCASE DJ-1-RELATED"/>
    <property type="match status" value="1"/>
</dbReference>